<dbReference type="PANTHER" id="PTHR10773">
    <property type="entry name" value="DNA-DIRECTED RNA POLYMERASES I, II, AND III SUBUNIT RPABC2"/>
    <property type="match status" value="1"/>
</dbReference>
<protein>
    <recommendedName>
        <fullName evidence="2">DUF7869 domain-containing protein</fullName>
    </recommendedName>
</protein>
<dbReference type="PANTHER" id="PTHR10773:SF19">
    <property type="match status" value="1"/>
</dbReference>
<reference evidence="3" key="1">
    <citation type="submission" date="2022-01" db="EMBL/GenBank/DDBJ databases">
        <authorList>
            <person name="King R."/>
        </authorList>
    </citation>
    <scope>NUCLEOTIDE SEQUENCE</scope>
</reference>
<accession>A0A9N9XII0</accession>
<feature type="region of interest" description="Disordered" evidence="1">
    <location>
        <begin position="475"/>
        <end position="504"/>
    </location>
</feature>
<keyword evidence="4" id="KW-1185">Reference proteome</keyword>
<feature type="domain" description="DUF7869" evidence="2">
    <location>
        <begin position="212"/>
        <end position="365"/>
    </location>
</feature>
<name>A0A9N9XII0_DIABA</name>
<dbReference type="AlphaFoldDB" id="A0A9N9XII0"/>
<evidence type="ECO:0000256" key="1">
    <source>
        <dbReference type="SAM" id="MobiDB-lite"/>
    </source>
</evidence>
<dbReference type="OrthoDB" id="6753578at2759"/>
<sequence>MSENNSSNKRRCAKRFQVYKPDIHDSDGDSDPYATDGDSEYYELTSDSLSEEEGGYNLNPNILVSNSSIEATSASVHVTPKRTRKRQIKKDEWKRMKAKKARISGNEYKTKKGKTIKKREMEFWMHECRYDCMKISENDALKLEVHHRVVESVVAAKKKDTEYCTEHSLSTRLISFDLEKTLATPLLTTNKIYYLRQLWTYNFCIHEVISGKSYMYTWNETIAARGSQEIGSCLVKYVKQLPPEVKHLVAYSDSCGGQNKNKNIAKLFMYLVQCTSLERIDHKFYESGHSYMECDRSFGQIEKRKKKYPQVFIPDDWVDIIKKTSKNFIVTCMSDADFLSFQYLHENIKDPKKDEENRIFRWRQNVWFIYTKNDFLKFSFRVSRNESWTPIYTESCSNLTRGRPTFTLENLNKKLYKNALKISYEKYENLRTLLYYIPPCHHQFYIDLPHESKKGKKARKTANITQLDIPSTSEVDVNILPTQTSESEGDNSDVQDLLDSDYDD</sequence>
<gene>
    <name evidence="3" type="ORF">DIABBA_LOCUS10727</name>
</gene>
<feature type="compositionally biased region" description="Polar residues" evidence="1">
    <location>
        <begin position="475"/>
        <end position="486"/>
    </location>
</feature>
<feature type="compositionally biased region" description="Acidic residues" evidence="1">
    <location>
        <begin position="487"/>
        <end position="504"/>
    </location>
</feature>
<dbReference type="Proteomes" id="UP001153709">
    <property type="component" value="Chromosome 7"/>
</dbReference>
<evidence type="ECO:0000313" key="3">
    <source>
        <dbReference type="EMBL" id="CAG9837768.1"/>
    </source>
</evidence>
<dbReference type="InterPro" id="IPR057191">
    <property type="entry name" value="DUF7869"/>
</dbReference>
<feature type="region of interest" description="Disordered" evidence="1">
    <location>
        <begin position="17"/>
        <end position="40"/>
    </location>
</feature>
<proteinExistence type="predicted"/>
<dbReference type="Pfam" id="PF25273">
    <property type="entry name" value="DUF7869"/>
    <property type="match status" value="1"/>
</dbReference>
<organism evidence="3 4">
    <name type="scientific">Diabrotica balteata</name>
    <name type="common">Banded cucumber beetle</name>
    <dbReference type="NCBI Taxonomy" id="107213"/>
    <lineage>
        <taxon>Eukaryota</taxon>
        <taxon>Metazoa</taxon>
        <taxon>Ecdysozoa</taxon>
        <taxon>Arthropoda</taxon>
        <taxon>Hexapoda</taxon>
        <taxon>Insecta</taxon>
        <taxon>Pterygota</taxon>
        <taxon>Neoptera</taxon>
        <taxon>Endopterygota</taxon>
        <taxon>Coleoptera</taxon>
        <taxon>Polyphaga</taxon>
        <taxon>Cucujiformia</taxon>
        <taxon>Chrysomeloidea</taxon>
        <taxon>Chrysomelidae</taxon>
        <taxon>Galerucinae</taxon>
        <taxon>Diabroticina</taxon>
        <taxon>Diabroticites</taxon>
        <taxon>Diabrotica</taxon>
    </lineage>
</organism>
<evidence type="ECO:0000259" key="2">
    <source>
        <dbReference type="Pfam" id="PF25273"/>
    </source>
</evidence>
<dbReference type="EMBL" id="OU898282">
    <property type="protein sequence ID" value="CAG9837768.1"/>
    <property type="molecule type" value="Genomic_DNA"/>
</dbReference>
<evidence type="ECO:0000313" key="4">
    <source>
        <dbReference type="Proteomes" id="UP001153709"/>
    </source>
</evidence>